<dbReference type="InterPro" id="IPR034660">
    <property type="entry name" value="DinB/YfiT-like"/>
</dbReference>
<dbReference type="OrthoDB" id="893570at2"/>
<evidence type="ECO:0000313" key="2">
    <source>
        <dbReference type="Proteomes" id="UP000218263"/>
    </source>
</evidence>
<name>A0A110B3L1_9SPHI</name>
<evidence type="ECO:0000313" key="1">
    <source>
        <dbReference type="EMBL" id="BAU52623.1"/>
    </source>
</evidence>
<sequence length="147" mass="17053">MDNFFAELFERELLKLKDELNKFKDENNIWQAAAGITNTAGTLTLHLLGNLNFTIGTQLGQTGYVRNREQEFSLTGVPRETLVADIEKTIEVIRFSFETVDRARLDEPYTLDFVGPKSTGWYLTFFYGHFTYHMGQINYLRRILEAD</sequence>
<keyword evidence="2" id="KW-1185">Reference proteome</keyword>
<accession>A0A110B3L1</accession>
<dbReference type="Gene3D" id="1.20.120.450">
    <property type="entry name" value="dinb family like domain"/>
    <property type="match status" value="1"/>
</dbReference>
<reference evidence="1 2" key="1">
    <citation type="submission" date="2015-12" db="EMBL/GenBank/DDBJ databases">
        <title>Genome sequence of Mucilaginibacter gotjawali.</title>
        <authorList>
            <person name="Lee J.S."/>
            <person name="Lee K.C."/>
            <person name="Kim K.K."/>
            <person name="Lee B.W."/>
        </authorList>
    </citation>
    <scope>NUCLEOTIDE SEQUENCE [LARGE SCALE GENOMIC DNA]</scope>
    <source>
        <strain evidence="1 2">SA3-7</strain>
    </source>
</reference>
<dbReference type="KEGG" id="mgot:MgSA37_00785"/>
<dbReference type="EMBL" id="AP017313">
    <property type="protein sequence ID" value="BAU52623.1"/>
    <property type="molecule type" value="Genomic_DNA"/>
</dbReference>
<organism evidence="1 2">
    <name type="scientific">Mucilaginibacter gotjawali</name>
    <dbReference type="NCBI Taxonomy" id="1550579"/>
    <lineage>
        <taxon>Bacteria</taxon>
        <taxon>Pseudomonadati</taxon>
        <taxon>Bacteroidota</taxon>
        <taxon>Sphingobacteriia</taxon>
        <taxon>Sphingobacteriales</taxon>
        <taxon>Sphingobacteriaceae</taxon>
        <taxon>Mucilaginibacter</taxon>
    </lineage>
</organism>
<dbReference type="AlphaFoldDB" id="A0A110B3L1"/>
<dbReference type="Proteomes" id="UP000218263">
    <property type="component" value="Chromosome"/>
</dbReference>
<dbReference type="SUPFAM" id="SSF109854">
    <property type="entry name" value="DinB/YfiT-like putative metalloenzymes"/>
    <property type="match status" value="1"/>
</dbReference>
<protein>
    <submittedName>
        <fullName evidence="1">Uncharacterized protein</fullName>
    </submittedName>
</protein>
<dbReference type="RefSeq" id="WP_096349931.1">
    <property type="nucleotide sequence ID" value="NZ_AP017313.1"/>
</dbReference>
<proteinExistence type="predicted"/>
<gene>
    <name evidence="1" type="ORF">MgSA37_00785</name>
</gene>